<evidence type="ECO:0007829" key="20">
    <source>
        <dbReference type="PDB" id="8IUN"/>
    </source>
</evidence>
<evidence type="ECO:0000256" key="9">
    <source>
        <dbReference type="ARBA" id="ARBA00022956"/>
    </source>
</evidence>
<reference evidence="17 18" key="3">
    <citation type="journal article" date="2023" name="Elife">
        <title>Carotenoid assembly regulates quinone diffusion and the &lt;i&gt;Roseiflexus castenholzii&lt;/i&gt; reaction center-light harvesting complex architecture.</title>
        <authorList>
            <person name="Xin J."/>
            <person name="Shi Y."/>
            <person name="Zhang X."/>
            <person name="Yuan X."/>
            <person name="Xin Y."/>
            <person name="He H."/>
            <person name="Shen J."/>
            <person name="Blankenship R.E."/>
            <person name="Xu X."/>
        </authorList>
    </citation>
    <scope>STRUCTURE BY ELECTRON MICROSCOPY (2.80 ANGSTROMS) IN COMPLEX WITH BACTERIOCHLOROPHYLL A</scope>
</reference>
<dbReference type="AlphaFoldDB" id="Q83XD1"/>
<keyword evidence="3" id="KW-1003">Cell membrane</keyword>
<dbReference type="PDB" id="8HJU">
    <property type="method" value="EM"/>
    <property type="resolution" value="2.80 A"/>
    <property type="chains" value="1/3/5/7/9/A/D/F/H/J/N/P/R/T/V=1-42"/>
</dbReference>
<keyword evidence="8" id="KW-0460">Magnesium</keyword>
<name>Q83XD1_9CHLR</name>
<dbReference type="SMR" id="Q83XD1"/>
<feature type="binding site" evidence="20">
    <location>
        <position position="27"/>
    </location>
    <ligand>
        <name>bacteriochlorophyll a</name>
        <dbReference type="ChEBI" id="CHEBI:61720"/>
        <label>3</label>
        <note>axial binding residue</note>
    </ligand>
    <ligandPart>
        <name>Mg</name>
        <dbReference type="ChEBI" id="CHEBI:25107"/>
    </ligandPart>
</feature>
<keyword evidence="9" id="KW-0076">Bacteriochlorophyll</keyword>
<evidence type="ECO:0007829" key="16">
    <source>
        <dbReference type="PDB" id="5YQ7"/>
    </source>
</evidence>
<dbReference type="EMBL" id="AB095768">
    <property type="protein sequence ID" value="BAC76413.1"/>
    <property type="molecule type" value="Genomic_DNA"/>
</dbReference>
<keyword evidence="13" id="KW-0437">Light-harvesting polypeptide</keyword>
<keyword evidence="12 14" id="KW-0472">Membrane</keyword>
<dbReference type="Gene3D" id="4.10.220.20">
    <property type="entry name" value="Light-harvesting complex"/>
    <property type="match status" value="1"/>
</dbReference>
<keyword evidence="5" id="KW-0042">Antenna complex</keyword>
<accession>Q83XD1</accession>
<comment type="subcellular location">
    <subcellularLocation>
        <location evidence="2">Cell membrane</location>
    </subcellularLocation>
</comment>
<dbReference type="EMDB" id="EMD-34839"/>
<reference evidence="15" key="1">
    <citation type="journal article" date="2005" name="J. Bacteriol.">
        <title>Structural and spectroscopic properties of a reaction center complex from the chlorosome-lacking filamentous anoxygenic phototrophic bacterium Roseiflexus castenholzii.</title>
        <authorList>
            <person name="Yamada M."/>
            <person name="Zhang H."/>
            <person name="Hanada S."/>
            <person name="Nagashima K.V."/>
            <person name="Shimada K."/>
            <person name="Matsuura K."/>
        </authorList>
    </citation>
    <scope>NUCLEOTIDE SEQUENCE</scope>
</reference>
<dbReference type="GO" id="GO:0042314">
    <property type="term" value="F:bacteriochlorophyll binding"/>
    <property type="evidence" value="ECO:0007669"/>
    <property type="project" value="UniProtKB-KW"/>
</dbReference>
<evidence type="ECO:0000313" key="15">
    <source>
        <dbReference type="EMBL" id="BAC76413.1"/>
    </source>
</evidence>
<evidence type="ECO:0000256" key="1">
    <source>
        <dbReference type="ARBA" id="ARBA00002455"/>
    </source>
</evidence>
<evidence type="ECO:0007829" key="17">
    <source>
        <dbReference type="PDB" id="8HJU"/>
    </source>
</evidence>
<keyword evidence="6 14" id="KW-0812">Transmembrane</keyword>
<evidence type="ECO:0007829" key="19">
    <source>
        <dbReference type="PDB" id="8IUG"/>
    </source>
</evidence>
<keyword evidence="11" id="KW-0157">Chromophore</keyword>
<dbReference type="RefSeq" id="WP_157042711.1">
    <property type="nucleotide sequence ID" value="NZ_JBNAUG010000056.1"/>
</dbReference>
<dbReference type="EMDB" id="EMD-35989"/>
<protein>
    <submittedName>
        <fullName evidence="15">Alpha subunit of light-harvesting 1</fullName>
    </submittedName>
</protein>
<keyword evidence="10 14" id="KW-1133">Transmembrane helix</keyword>
<dbReference type="PDB" id="8IUN">
    <property type="method" value="EM"/>
    <property type="resolution" value="2.85 A"/>
    <property type="chains" value="1/3/5/7/9/A/D/F/H/J/N/P/R/T/V=1-42"/>
</dbReference>
<dbReference type="PDB" id="8J5P">
    <property type="method" value="EM"/>
    <property type="resolution" value="3.10 A"/>
    <property type="chains" value="1/3/5/7/9/A/D/F/H/J/N/P/R/T/V=1-42"/>
</dbReference>
<dbReference type="InterPro" id="IPR035889">
    <property type="entry name" value="Light-harvesting_complex"/>
</dbReference>
<dbReference type="TCDB" id="3.E.2.1.3">
    <property type="family name" value="the photosynthetic reaction center (prc) family"/>
</dbReference>
<keyword evidence="4" id="KW-0148">Chlorophyll</keyword>
<feature type="binding site" evidence="21">
    <location>
        <position position="27"/>
    </location>
    <ligand>
        <name>bacteriochlorophyll a</name>
        <dbReference type="ChEBI" id="CHEBI:61720"/>
        <label>1</label>
        <note>axial binding residue</note>
    </ligand>
    <ligandPart>
        <name>Mg</name>
        <dbReference type="ChEBI" id="CHEBI:25107"/>
    </ligandPart>
</feature>
<keyword evidence="7" id="KW-0479">Metal-binding</keyword>
<sequence>MKDRPFEFRTSVVVSTLLGLVMALLIHFVVLSSGAFNWLRAP</sequence>
<dbReference type="PDB" id="8J5O">
    <property type="method" value="EM"/>
    <property type="resolution" value="2.90 A"/>
    <property type="chains" value="1/3/5/7/9/A/D/F/H/J/N/P/R/T/V=1-42"/>
</dbReference>
<evidence type="ECO:0000256" key="13">
    <source>
        <dbReference type="ARBA" id="ARBA00023243"/>
    </source>
</evidence>
<evidence type="ECO:0000256" key="7">
    <source>
        <dbReference type="ARBA" id="ARBA00022723"/>
    </source>
</evidence>
<evidence type="ECO:0000256" key="12">
    <source>
        <dbReference type="ARBA" id="ARBA00023136"/>
    </source>
</evidence>
<evidence type="ECO:0007829" key="18">
    <source>
        <dbReference type="PDB" id="8HJV"/>
    </source>
</evidence>
<proteinExistence type="evidence at protein level"/>
<dbReference type="EMDB" id="EMD-34838"/>
<reference evidence="19 20" key="4">
    <citation type="journal article" date="2023" name="J. Biol. Chem.">
        <title>New insights on the photocomplex of Roseiflexus castenholzii revealed from comparisons of native and carotenoid-depleted complexes.</title>
        <authorList>
            <person name="Qi C.H."/>
            <person name="Wang G.L."/>
            <person name="Wang F.F."/>
            <person name="Xin Y."/>
            <person name="Zou M.J."/>
            <person name="Madigan M.T."/>
            <person name="Wang-Otomo Z.Y."/>
            <person name="Ma F."/>
            <person name="Yu L.J."/>
        </authorList>
    </citation>
    <scope>STRUCTURE BY ELECTRON MICROSCOPY (2.85 ANGSTROMS) IN COMPLEX WITH BACTERIOCHLOROPHYLL A</scope>
</reference>
<evidence type="ECO:0000256" key="10">
    <source>
        <dbReference type="ARBA" id="ARBA00022989"/>
    </source>
</evidence>
<keyword evidence="16 17" id="KW-0002">3D-structure</keyword>
<dbReference type="PDB" id="5YQ7">
    <property type="method" value="EM"/>
    <property type="resolution" value="4.10 A"/>
    <property type="chains" value="1/3/5/7/9/A/D/F/H/J/N/P/R/T/V=1-42"/>
</dbReference>
<evidence type="ECO:0007829" key="21">
    <source>
        <dbReference type="PDB" id="8J5P"/>
    </source>
</evidence>
<evidence type="ECO:0000256" key="5">
    <source>
        <dbReference type="ARBA" id="ARBA00022549"/>
    </source>
</evidence>
<dbReference type="InterPro" id="IPR002361">
    <property type="entry name" value="Antenna_alpha_CS"/>
</dbReference>
<dbReference type="GO" id="GO:0019866">
    <property type="term" value="C:organelle inner membrane"/>
    <property type="evidence" value="ECO:0007669"/>
    <property type="project" value="InterPro"/>
</dbReference>
<evidence type="ECO:0000256" key="8">
    <source>
        <dbReference type="ARBA" id="ARBA00022842"/>
    </source>
</evidence>
<dbReference type="EMDB" id="EMD-6828"/>
<dbReference type="EMDB" id="EMD-35727"/>
<feature type="transmembrane region" description="Helical" evidence="14">
    <location>
        <begin position="12"/>
        <end position="36"/>
    </location>
</feature>
<feature type="binding site" evidence="16 19">
    <location>
        <position position="38"/>
    </location>
    <ligand>
        <name>bacteriochlorophyll a</name>
        <dbReference type="ChEBI" id="CHEBI:61720"/>
        <label>4</label>
    </ligand>
</feature>
<dbReference type="PDBsum" id="5YQ7"/>
<evidence type="ECO:0000256" key="14">
    <source>
        <dbReference type="SAM" id="Phobius"/>
    </source>
</evidence>
<evidence type="ECO:0000256" key="2">
    <source>
        <dbReference type="ARBA" id="ARBA00004236"/>
    </source>
</evidence>
<gene>
    <name evidence="15" type="primary">pufA</name>
</gene>
<comment type="function">
    <text evidence="1">Antenna complexes are light-harvesting systems, which transfer the excitation energy to the reaction centers.</text>
</comment>
<dbReference type="PROSITE" id="PS00968">
    <property type="entry name" value="ANTENNA_COMP_ALPHA"/>
    <property type="match status" value="1"/>
</dbReference>
<evidence type="ECO:0000256" key="11">
    <source>
        <dbReference type="ARBA" id="ARBA00022991"/>
    </source>
</evidence>
<dbReference type="GO" id="GO:0046872">
    <property type="term" value="F:metal ion binding"/>
    <property type="evidence" value="ECO:0007669"/>
    <property type="project" value="UniProtKB-KW"/>
</dbReference>
<dbReference type="PDB" id="8IUG">
    <property type="method" value="EM"/>
    <property type="resolution" value="2.86 A"/>
    <property type="chains" value="1/3/5/7/9/A/D/F/H/J/N/P/R/T/V=1-42"/>
</dbReference>
<evidence type="ECO:0000256" key="6">
    <source>
        <dbReference type="ARBA" id="ARBA00022692"/>
    </source>
</evidence>
<reference evidence="16" key="2">
    <citation type="journal article" date="2018" name="Nat. Commun.">
        <title>Cryo-EM structure of the RC-LH core complex from an early branching photosynthetic prokaryote.</title>
        <authorList>
            <person name="Xin Y."/>
            <person name="Shi Y."/>
            <person name="Niu T."/>
            <person name="Wang Q."/>
            <person name="Niu W."/>
            <person name="Huang X."/>
            <person name="Ding W."/>
            <person name="Yang L."/>
            <person name="Blankenship R.E."/>
            <person name="Xu X."/>
            <person name="Sun F."/>
        </authorList>
    </citation>
    <scope>STRUCTURE BY ELECTRON MICROSCOPY (4.10 ANGSTROMS) IN COMPLEX WITH BACTERIOCHLOROPHYLL A</scope>
</reference>
<evidence type="ECO:0000256" key="3">
    <source>
        <dbReference type="ARBA" id="ARBA00022475"/>
    </source>
</evidence>
<dbReference type="EMDB" id="EMD-35721"/>
<feature type="binding site" evidence="16 19">
    <location>
        <position position="27"/>
    </location>
    <ligand>
        <name>bacteriochlorophyll a</name>
        <dbReference type="ChEBI" id="CHEBI:61720"/>
        <label>4</label>
        <note>axial binding residue</note>
    </ligand>
    <ligandPart>
        <name>Mg</name>
        <dbReference type="ChEBI" id="CHEBI:25107"/>
    </ligandPart>
</feature>
<dbReference type="GO" id="GO:0019684">
    <property type="term" value="P:photosynthesis, light reaction"/>
    <property type="evidence" value="ECO:0007669"/>
    <property type="project" value="InterPro"/>
</dbReference>
<organism evidence="15">
    <name type="scientific">Roseiflexus castenholzii</name>
    <dbReference type="NCBI Taxonomy" id="120962"/>
    <lineage>
        <taxon>Bacteria</taxon>
        <taxon>Bacillati</taxon>
        <taxon>Chloroflexota</taxon>
        <taxon>Chloroflexia</taxon>
        <taxon>Chloroflexales</taxon>
        <taxon>Roseiflexineae</taxon>
        <taxon>Roseiflexaceae</taxon>
        <taxon>Roseiflexus</taxon>
    </lineage>
</organism>
<dbReference type="EMDB" id="EMD-35988"/>
<dbReference type="SUPFAM" id="SSF56918">
    <property type="entry name" value="Light-harvesting complex subunits"/>
    <property type="match status" value="1"/>
</dbReference>
<dbReference type="GO" id="GO:0005886">
    <property type="term" value="C:plasma membrane"/>
    <property type="evidence" value="ECO:0007669"/>
    <property type="project" value="UniProtKB-SubCell"/>
</dbReference>
<dbReference type="GO" id="GO:0030077">
    <property type="term" value="C:plasma membrane light-harvesting complex"/>
    <property type="evidence" value="ECO:0007669"/>
    <property type="project" value="InterPro"/>
</dbReference>
<feature type="binding site" evidence="18">
    <location>
        <position position="27"/>
    </location>
    <ligand>
        <name>bacteriochlorophyll a</name>
        <dbReference type="ChEBI" id="CHEBI:61720"/>
        <label>2</label>
        <note>axial binding residue</note>
    </ligand>
    <ligandPart>
        <name>Mg</name>
        <dbReference type="ChEBI" id="CHEBI:25107"/>
    </ligandPart>
</feature>
<dbReference type="PDB" id="8HJV">
    <property type="method" value="EM"/>
    <property type="resolution" value="3.10 A"/>
    <property type="chains" value="1/3/5/7/9/A/D/F/H/J/N/P/R/T/V=1-42"/>
</dbReference>
<evidence type="ECO:0000256" key="4">
    <source>
        <dbReference type="ARBA" id="ARBA00022494"/>
    </source>
</evidence>